<organism evidence="9 10">
    <name type="scientific">Apatococcus lobatus</name>
    <dbReference type="NCBI Taxonomy" id="904363"/>
    <lineage>
        <taxon>Eukaryota</taxon>
        <taxon>Viridiplantae</taxon>
        <taxon>Chlorophyta</taxon>
        <taxon>core chlorophytes</taxon>
        <taxon>Trebouxiophyceae</taxon>
        <taxon>Chlorellales</taxon>
        <taxon>Chlorellaceae</taxon>
        <taxon>Apatococcus</taxon>
    </lineage>
</organism>
<dbReference type="Pfam" id="PF09815">
    <property type="entry name" value="XK-related"/>
    <property type="match status" value="1"/>
</dbReference>
<evidence type="ECO:0000256" key="7">
    <source>
        <dbReference type="SAM" id="MobiDB-lite"/>
    </source>
</evidence>
<feature type="region of interest" description="Disordered" evidence="7">
    <location>
        <begin position="634"/>
        <end position="665"/>
    </location>
</feature>
<name>A0AAW1RGS2_9CHLO</name>
<comment type="caution">
    <text evidence="9">The sequence shown here is derived from an EMBL/GenBank/DDBJ whole genome shotgun (WGS) entry which is preliminary data.</text>
</comment>
<feature type="region of interest" description="Disordered" evidence="7">
    <location>
        <begin position="88"/>
        <end position="159"/>
    </location>
</feature>
<dbReference type="PANTHER" id="PTHR16024">
    <property type="entry name" value="XK-RELATED PROTEIN"/>
    <property type="match status" value="1"/>
</dbReference>
<comment type="subcellular location">
    <subcellularLocation>
        <location evidence="1">Cell membrane</location>
        <topology evidence="1">Multi-pass membrane protein</topology>
    </subcellularLocation>
</comment>
<protein>
    <recommendedName>
        <fullName evidence="11">XK-related protein</fullName>
    </recommendedName>
</protein>
<gene>
    <name evidence="9" type="ORF">WJX74_003882</name>
</gene>
<sequence length="1191" mass="130010">MQGLSQEESHSRSARYGTESSASSDSGRQSHGSERASLNAILEADPAVPWSASSDQELAVHLTGEQASPGAGHLRKLTGLSVVLPEPDDEAQGLIQGSAAGAVDSAGPTRYPRRLSTPAAGSRTPSRLRAALRMRRSSSDGSQEDTDPQQASHSSISEQPGRVLRAAGHAAGTAAQKVVTFAGKAGRLLSPSPALVRHAGFGRREESYEHFEIAPARRANSSGTQHNKPQLEPEPDAEWDWQAALNNPPSKRRRAGSLPDIFSASTENAANLYQSRAAEKGGQPSPERRLEPFHIPRELHQRLESLGAEMPIIHKLVLWFGIIMDFVTKISLIIQLVRFAQQRAWAWFGLCLAFFLVSSSIVTAYWLTHYPGAMAETAVIRGRASLDDRRILGMSKSRQRWLVRHLGTVCAIFQFGSAFAAARALRSSPDRQRLVAMDLRGMRLADSCFLTLAVNILQVYVGMRCGRPDVFCLHHRKGFDAWLCVGIVSSLIGSTLSYFSMEMNDLRARTDAFHVLQLTSFLIYRLLEVGARTALLALFANMLGSWIFLVLGAHALAVLILLAWSPRKQATKKQPSRPSQRLAMPFEVNNSRQRQQQQQQQQVQQSEIAMAELFSATGSANAFQSQGMLQQHAKAACEQQRGSQIPLDFDESSSPDRLLPPFNPSDGTAASAIAANVFSSPFAAQSATAFGSYQAQSPTPLSPACANSQMCLASPTRKARRSSSMRSNASGCSAADDCIQACHSPSQHSTVPNDQSRSISFKQQPTGHSPKPAAFVRTINPTFGMAESKETFFQEQPPSARLGPLSPRDFAWQQRSLGVHRISNGSQQLNKRLDASAQVSDSSAGKENLQSPNGLRMRGHRTQPAPKGILHGHEGTPSKDRTAKVKPSDAGAHLNRLSTIASLDAMPSVRPALHRRGRSMSRTGSCNDAGMAPLHSSLLPEDSSSPAKASPLRSGQAGDTRRRAEALTPWQKVMAVDWHPVRLLGCSCLLPAPRFSDVWLLFACMIWPPSAFTSDGTTRSGQFWWRERGAPRKSIADVALEGRLVPFPLYQLLVASEAAAMLALIYFHLDQHAWAMYYFKIVVVLHLLWGLAGQVWLATQHMAAQAYQEDDLDRAIRYKEMLTQQRANVLSPEKRSPGKGLPQGSPEQSRPHKTASPDPLTAIIVDRNNPLRHSSPAVSLMFNQASTQATI</sequence>
<evidence type="ECO:0000256" key="2">
    <source>
        <dbReference type="ARBA" id="ARBA00008789"/>
    </source>
</evidence>
<evidence type="ECO:0000256" key="8">
    <source>
        <dbReference type="SAM" id="Phobius"/>
    </source>
</evidence>
<dbReference type="AlphaFoldDB" id="A0AAW1RGS2"/>
<feature type="compositionally biased region" description="Polar residues" evidence="7">
    <location>
        <begin position="148"/>
        <end position="158"/>
    </location>
</feature>
<feature type="region of interest" description="Disordered" evidence="7">
    <location>
        <begin position="1"/>
        <end position="40"/>
    </location>
</feature>
<keyword evidence="5 8" id="KW-1133">Transmembrane helix</keyword>
<proteinExistence type="inferred from homology"/>
<feature type="compositionally biased region" description="Polar residues" evidence="7">
    <location>
        <begin position="837"/>
        <end position="853"/>
    </location>
</feature>
<feature type="compositionally biased region" description="Polar residues" evidence="7">
    <location>
        <begin position="219"/>
        <end position="228"/>
    </location>
</feature>
<feature type="transmembrane region" description="Helical" evidence="8">
    <location>
        <begin position="443"/>
        <end position="461"/>
    </location>
</feature>
<keyword evidence="6 8" id="KW-0472">Membrane</keyword>
<keyword evidence="3" id="KW-1003">Cell membrane</keyword>
<keyword evidence="10" id="KW-1185">Reference proteome</keyword>
<feature type="compositionally biased region" description="Basic and acidic residues" evidence="7">
    <location>
        <begin position="871"/>
        <end position="887"/>
    </location>
</feature>
<dbReference type="EMBL" id="JALJOS010000011">
    <property type="protein sequence ID" value="KAK9832996.1"/>
    <property type="molecule type" value="Genomic_DNA"/>
</dbReference>
<feature type="transmembrane region" description="Helical" evidence="8">
    <location>
        <begin position="316"/>
        <end position="337"/>
    </location>
</feature>
<dbReference type="Proteomes" id="UP001438707">
    <property type="component" value="Unassembled WGS sequence"/>
</dbReference>
<feature type="region of interest" description="Disordered" evidence="7">
    <location>
        <begin position="822"/>
        <end position="890"/>
    </location>
</feature>
<comment type="similarity">
    <text evidence="2">Belongs to the XK family.</text>
</comment>
<feature type="compositionally biased region" description="Polar residues" evidence="7">
    <location>
        <begin position="18"/>
        <end position="30"/>
    </location>
</feature>
<feature type="region of interest" description="Disordered" evidence="7">
    <location>
        <begin position="217"/>
        <end position="238"/>
    </location>
</feature>
<feature type="region of interest" description="Disordered" evidence="7">
    <location>
        <begin position="745"/>
        <end position="773"/>
    </location>
</feature>
<accession>A0AAW1RGS2</accession>
<feature type="transmembrane region" description="Helical" evidence="8">
    <location>
        <begin position="1075"/>
        <end position="1097"/>
    </location>
</feature>
<dbReference type="InterPro" id="IPR018629">
    <property type="entry name" value="XK-rel"/>
</dbReference>
<evidence type="ECO:0008006" key="11">
    <source>
        <dbReference type="Google" id="ProtNLM"/>
    </source>
</evidence>
<evidence type="ECO:0000256" key="6">
    <source>
        <dbReference type="ARBA" id="ARBA00023136"/>
    </source>
</evidence>
<dbReference type="GO" id="GO:0005886">
    <property type="term" value="C:plasma membrane"/>
    <property type="evidence" value="ECO:0007669"/>
    <property type="project" value="UniProtKB-SubCell"/>
</dbReference>
<evidence type="ECO:0000256" key="4">
    <source>
        <dbReference type="ARBA" id="ARBA00022692"/>
    </source>
</evidence>
<evidence type="ECO:0000256" key="3">
    <source>
        <dbReference type="ARBA" id="ARBA00022475"/>
    </source>
</evidence>
<feature type="transmembrane region" description="Helical" evidence="8">
    <location>
        <begin position="1049"/>
        <end position="1069"/>
    </location>
</feature>
<dbReference type="PANTHER" id="PTHR16024:SF4">
    <property type="entry name" value="XK-RELATED PROTEIN"/>
    <property type="match status" value="1"/>
</dbReference>
<feature type="region of interest" description="Disordered" evidence="7">
    <location>
        <begin position="1127"/>
        <end position="1158"/>
    </location>
</feature>
<feature type="transmembrane region" description="Helical" evidence="8">
    <location>
        <begin position="546"/>
        <end position="564"/>
    </location>
</feature>
<keyword evidence="4 8" id="KW-0812">Transmembrane</keyword>
<feature type="transmembrane region" description="Helical" evidence="8">
    <location>
        <begin position="402"/>
        <end position="422"/>
    </location>
</feature>
<evidence type="ECO:0000313" key="9">
    <source>
        <dbReference type="EMBL" id="KAK9832996.1"/>
    </source>
</evidence>
<evidence type="ECO:0000256" key="5">
    <source>
        <dbReference type="ARBA" id="ARBA00022989"/>
    </source>
</evidence>
<evidence type="ECO:0000313" key="10">
    <source>
        <dbReference type="Proteomes" id="UP001438707"/>
    </source>
</evidence>
<reference evidence="9 10" key="1">
    <citation type="journal article" date="2024" name="Nat. Commun.">
        <title>Phylogenomics reveals the evolutionary origins of lichenization in chlorophyte algae.</title>
        <authorList>
            <person name="Puginier C."/>
            <person name="Libourel C."/>
            <person name="Otte J."/>
            <person name="Skaloud P."/>
            <person name="Haon M."/>
            <person name="Grisel S."/>
            <person name="Petersen M."/>
            <person name="Berrin J.G."/>
            <person name="Delaux P.M."/>
            <person name="Dal Grande F."/>
            <person name="Keller J."/>
        </authorList>
    </citation>
    <scope>NUCLEOTIDE SEQUENCE [LARGE SCALE GENOMIC DNA]</scope>
    <source>
        <strain evidence="9 10">SAG 2145</strain>
    </source>
</reference>
<dbReference type="InterPro" id="IPR050895">
    <property type="entry name" value="XK-related_scramblase"/>
</dbReference>
<feature type="region of interest" description="Disordered" evidence="7">
    <location>
        <begin position="914"/>
        <end position="964"/>
    </location>
</feature>
<evidence type="ECO:0000256" key="1">
    <source>
        <dbReference type="ARBA" id="ARBA00004651"/>
    </source>
</evidence>
<feature type="compositionally biased region" description="Polar residues" evidence="7">
    <location>
        <begin position="745"/>
        <end position="767"/>
    </location>
</feature>
<feature type="transmembrane region" description="Helical" evidence="8">
    <location>
        <begin position="344"/>
        <end position="367"/>
    </location>
</feature>
<feature type="transmembrane region" description="Helical" evidence="8">
    <location>
        <begin position="481"/>
        <end position="501"/>
    </location>
</feature>